<dbReference type="STRING" id="1227466.C464_15880"/>
<dbReference type="OrthoDB" id="212869at2157"/>
<evidence type="ECO:0000313" key="3">
    <source>
        <dbReference type="Proteomes" id="UP000011509"/>
    </source>
</evidence>
<proteinExistence type="predicted"/>
<keyword evidence="3" id="KW-1185">Reference proteome</keyword>
<dbReference type="PATRIC" id="fig|1227466.3.peg.3171"/>
<gene>
    <name evidence="2" type="ORF">C464_15880</name>
</gene>
<name>M0EBS4_9EURY</name>
<accession>M0EBS4</accession>
<dbReference type="EMBL" id="AOJL01000060">
    <property type="protein sequence ID" value="ELZ44327.1"/>
    <property type="molecule type" value="Genomic_DNA"/>
</dbReference>
<evidence type="ECO:0000313" key="2">
    <source>
        <dbReference type="EMBL" id="ELZ44327.1"/>
    </source>
</evidence>
<dbReference type="Proteomes" id="UP000011509">
    <property type="component" value="Unassembled WGS sequence"/>
</dbReference>
<feature type="region of interest" description="Disordered" evidence="1">
    <location>
        <begin position="156"/>
        <end position="178"/>
    </location>
</feature>
<evidence type="ECO:0000256" key="1">
    <source>
        <dbReference type="SAM" id="MobiDB-lite"/>
    </source>
</evidence>
<dbReference type="RefSeq" id="WP_006114709.1">
    <property type="nucleotide sequence ID" value="NZ_AOJL01000060.1"/>
</dbReference>
<feature type="region of interest" description="Disordered" evidence="1">
    <location>
        <begin position="1"/>
        <end position="89"/>
    </location>
</feature>
<reference evidence="2 3" key="1">
    <citation type="journal article" date="2014" name="PLoS Genet.">
        <title>Phylogenetically driven sequencing of extremely halophilic archaea reveals strategies for static and dynamic osmo-response.</title>
        <authorList>
            <person name="Becker E.A."/>
            <person name="Seitzer P.M."/>
            <person name="Tritt A."/>
            <person name="Larsen D."/>
            <person name="Krusor M."/>
            <person name="Yao A.I."/>
            <person name="Wu D."/>
            <person name="Madern D."/>
            <person name="Eisen J.A."/>
            <person name="Darling A.E."/>
            <person name="Facciotti M.T."/>
        </authorList>
    </citation>
    <scope>NUCLEOTIDE SEQUENCE [LARGE SCALE GENOMIC DNA]</scope>
    <source>
        <strain evidence="2 3">DSM 10284</strain>
    </source>
</reference>
<protein>
    <recommendedName>
        <fullName evidence="4">N-acetyltransferase domain-containing protein</fullName>
    </recommendedName>
</protein>
<evidence type="ECO:0008006" key="4">
    <source>
        <dbReference type="Google" id="ProtNLM"/>
    </source>
</evidence>
<organism evidence="2 3">
    <name type="scientific">Halorubrum coriense DSM 10284</name>
    <dbReference type="NCBI Taxonomy" id="1227466"/>
    <lineage>
        <taxon>Archaea</taxon>
        <taxon>Methanobacteriati</taxon>
        <taxon>Methanobacteriota</taxon>
        <taxon>Stenosarchaea group</taxon>
        <taxon>Halobacteria</taxon>
        <taxon>Halobacteriales</taxon>
        <taxon>Haloferacaceae</taxon>
        <taxon>Halorubrum</taxon>
    </lineage>
</organism>
<sequence>MRVRDAVEADAAAIGSMTDRPRGVVRNMIHDRSVRVAVTDDGATGAEGAASPSNRNGDGDGGDDHDGDRDGGIDPDDGDGDGGGDTPVDAVAGFVAFDVRDGTVHVTNFEGTATAVERLFEEPVGFAKREGMPVEAIVPTDGVGPDVAEAFGFEAAGSGPRIEGSPTTRYRFDPEGDD</sequence>
<feature type="compositionally biased region" description="Low complexity" evidence="1">
    <location>
        <begin position="37"/>
        <end position="50"/>
    </location>
</feature>
<feature type="compositionally biased region" description="Basic and acidic residues" evidence="1">
    <location>
        <begin position="62"/>
        <end position="72"/>
    </location>
</feature>
<feature type="compositionally biased region" description="Acidic residues" evidence="1">
    <location>
        <begin position="73"/>
        <end position="82"/>
    </location>
</feature>
<dbReference type="AlphaFoldDB" id="M0EBS4"/>
<comment type="caution">
    <text evidence="2">The sequence shown here is derived from an EMBL/GenBank/DDBJ whole genome shotgun (WGS) entry which is preliminary data.</text>
</comment>